<proteinExistence type="predicted"/>
<accession>Q1QI60</accession>
<keyword evidence="2" id="KW-1185">Reference proteome</keyword>
<reference evidence="1 2" key="1">
    <citation type="submission" date="2006-03" db="EMBL/GenBank/DDBJ databases">
        <title>Complete sequence of chromosome of Nitrobacter hamburgensis X14.</title>
        <authorList>
            <consortium name="US DOE Joint Genome Institute"/>
            <person name="Copeland A."/>
            <person name="Lucas S."/>
            <person name="Lapidus A."/>
            <person name="Barry K."/>
            <person name="Detter J.C."/>
            <person name="Glavina del Rio T."/>
            <person name="Hammon N."/>
            <person name="Israni S."/>
            <person name="Dalin E."/>
            <person name="Tice H."/>
            <person name="Pitluck S."/>
            <person name="Chain P."/>
            <person name="Malfatti S."/>
            <person name="Shin M."/>
            <person name="Vergez L."/>
            <person name="Schmutz J."/>
            <person name="Larimer F."/>
            <person name="Land M."/>
            <person name="Hauser L."/>
            <person name="Kyrpides N."/>
            <person name="Ivanova N."/>
            <person name="Ward B."/>
            <person name="Arp D."/>
            <person name="Klotz M."/>
            <person name="Stein L."/>
            <person name="O'Mullan G."/>
            <person name="Starkenburg S."/>
            <person name="Sayavedra L."/>
            <person name="Poret-Peterson A.T."/>
            <person name="Gentry M.E."/>
            <person name="Bruce D."/>
            <person name="Richardson P."/>
        </authorList>
    </citation>
    <scope>NUCLEOTIDE SEQUENCE [LARGE SCALE GENOMIC DNA]</scope>
    <source>
        <strain evidence="2">DSM 10229 / NCIMB 13809 / X14</strain>
    </source>
</reference>
<dbReference type="AlphaFoldDB" id="Q1QI60"/>
<gene>
    <name evidence="1" type="ordered locus">Nham_3356</name>
</gene>
<dbReference type="KEGG" id="nha:Nham_3356"/>
<dbReference type="Proteomes" id="UP000001953">
    <property type="component" value="Chromosome"/>
</dbReference>
<evidence type="ECO:0000313" key="1">
    <source>
        <dbReference type="EMBL" id="ABE64087.1"/>
    </source>
</evidence>
<evidence type="ECO:0000313" key="2">
    <source>
        <dbReference type="Proteomes" id="UP000001953"/>
    </source>
</evidence>
<dbReference type="eggNOG" id="ENOG5032UX4">
    <property type="taxonomic scope" value="Bacteria"/>
</dbReference>
<dbReference type="HOGENOM" id="CLU_1325469_0_0_5"/>
<sequence length="204" mass="22672">MEFVHTTLLKEPWDVDRRLNAMTLVHSKLLQIRDVAVNEAANATPFHAANAAGTFSYHHGTWALRDQFAGPDWVVDRSEGVEAIRNDKAKIKVAFCNVDLACDEFHIPQPRTKKGAGVERATSGSLFDDLPQIAPKPTGEWQFYYLMVDECGAAELTRPIVKGGTFTDPLERIFLSNGVDDDSGKPLEDTTDTAIEFEPQIARK</sequence>
<dbReference type="EMBL" id="CP000319">
    <property type="protein sequence ID" value="ABE64087.1"/>
    <property type="molecule type" value="Genomic_DNA"/>
</dbReference>
<dbReference type="RefSeq" id="WP_011511740.1">
    <property type="nucleotide sequence ID" value="NC_007964.1"/>
</dbReference>
<organism evidence="1 2">
    <name type="scientific">Nitrobacter hamburgensis (strain DSM 10229 / NCIMB 13809 / X14)</name>
    <dbReference type="NCBI Taxonomy" id="323097"/>
    <lineage>
        <taxon>Bacteria</taxon>
        <taxon>Pseudomonadati</taxon>
        <taxon>Pseudomonadota</taxon>
        <taxon>Alphaproteobacteria</taxon>
        <taxon>Hyphomicrobiales</taxon>
        <taxon>Nitrobacteraceae</taxon>
        <taxon>Nitrobacter</taxon>
    </lineage>
</organism>
<protein>
    <submittedName>
        <fullName evidence="1">Uncharacterized protein</fullName>
    </submittedName>
</protein>
<name>Q1QI60_NITHX</name>
<dbReference type="OrthoDB" id="8349919at2"/>